<dbReference type="SMART" id="SM00327">
    <property type="entry name" value="VWA"/>
    <property type="match status" value="5"/>
</dbReference>
<dbReference type="PANTHER" id="PTHR24020:SF20">
    <property type="entry name" value="PH DOMAIN-CONTAINING PROTEIN"/>
    <property type="match status" value="1"/>
</dbReference>
<name>A0AAU9WSU3_9CNID</name>
<evidence type="ECO:0000259" key="1">
    <source>
        <dbReference type="PROSITE" id="PS50234"/>
    </source>
</evidence>
<dbReference type="InterPro" id="IPR036465">
    <property type="entry name" value="vWFA_dom_sf"/>
</dbReference>
<protein>
    <recommendedName>
        <fullName evidence="1">VWFA domain-containing protein</fullName>
    </recommendedName>
</protein>
<evidence type="ECO:0000313" key="2">
    <source>
        <dbReference type="EMBL" id="CAH3124557.1"/>
    </source>
</evidence>
<sequence length="1062" mass="116008">ECQPDVDVAFLIDSSGSISFRNFRKEKNFVVELASKFDISPGGSRAAVIVYSTRATTRIRFTDHSTYGSFANAVQSLRHERGYTRIDLALQMAHFDVFSRRGKPRFLVPKIAFVLTDGEQTRAPKQIKLDVISDRLKKRAGVRIISIGIGKRVNKNQLTVIASSEKDVVIAESFDGLVYEVEPLFQSACKGNEELPRCGTQVDIAFLVDSSGSVYQIAMVITDGKQTQMDDTKDLREVSKPLRKAGVRVLALGVGSGVDEKELRLIVERDGDVLRAKSFTEVISRVGALIESTCNLAVPEPCDISADLTFIFGSGGIGAGNFLRLKTVLKTIATSFGISSKRSRASIVTFSDSSASVSASFESFTSTKEFQDALSSLTYKDKRGDIRLALKFAEKRVFPKARKGVAKIAVVVIDGRENDNGQWQDSLLSLRKAGIRVLLLGIGTEIKRESLRQLVEKDDDLVIKDSFITLLKNSVQVAKTTCSAAVPPPCQYPADILFMIDSSKTFDKKEFLQHKAFVEIMAKSFGNNTRSAVVTYGEKPSIKSTFDDSLNITYFLSVVRSIVKDDVNDNRLDTAINMATTDLFPKARPSAAKLAVVVTDGSQTSGPNALELQQAFDASAKAGVRTVALGIGEALNVEEWRSLVPRKEDFLQIENSQDMTLKIRDIAKQVCAAAEPIEEPTCGYAMDIIFLVDSSDGIGIENYDKQKSLVISIARSFGISHNTSRAAVVRYSDSASAYFQFEDSSSTNKFERAIHRMSLQKGPPRLDKAFDVALAKVLPQARRGIPKIAFVVTNGKQNSGEDMKALDAASELLRRAGVKVIALGVGTEVDLEELKIIVEDEEEHIVTAESYSELILNKENISEKICEQAAPPPCSTPVDLAFIIDSSGSISRTNYKKQKNFVKEVAKTFGLSPNGSRAAMVLYSNWASVKAQFGQYTDQKEFDGAVDSLPYERGLTRIDKALDLTARDIFAQSRSGVPKIAMLITDGTQTAAADAKGLKEASEPLRQAGVRVLAVGVGKGVDREELRLVTESDEDVVVAADFEDLLLKLSNLTSQACRLAGK</sequence>
<comment type="caution">
    <text evidence="2">The sequence shown here is derived from an EMBL/GenBank/DDBJ whole genome shotgun (WGS) entry which is preliminary data.</text>
</comment>
<organism evidence="2 3">
    <name type="scientific">Pocillopora meandrina</name>
    <dbReference type="NCBI Taxonomy" id="46732"/>
    <lineage>
        <taxon>Eukaryota</taxon>
        <taxon>Metazoa</taxon>
        <taxon>Cnidaria</taxon>
        <taxon>Anthozoa</taxon>
        <taxon>Hexacorallia</taxon>
        <taxon>Scleractinia</taxon>
        <taxon>Astrocoeniina</taxon>
        <taxon>Pocilloporidae</taxon>
        <taxon>Pocillopora</taxon>
    </lineage>
</organism>
<dbReference type="PANTHER" id="PTHR24020">
    <property type="entry name" value="COLLAGEN ALPHA"/>
    <property type="match status" value="1"/>
</dbReference>
<feature type="non-terminal residue" evidence="2">
    <location>
        <position position="1"/>
    </location>
</feature>
<feature type="domain" description="VWFA" evidence="1">
    <location>
        <begin position="7"/>
        <end position="188"/>
    </location>
</feature>
<gene>
    <name evidence="2" type="ORF">PMEA_00011344</name>
</gene>
<dbReference type="CDD" id="cd01450">
    <property type="entry name" value="vWFA_subfamily_ECM"/>
    <property type="match status" value="4"/>
</dbReference>
<feature type="domain" description="VWFA" evidence="1">
    <location>
        <begin position="307"/>
        <end position="481"/>
    </location>
</feature>
<evidence type="ECO:0000313" key="3">
    <source>
        <dbReference type="Proteomes" id="UP001159428"/>
    </source>
</evidence>
<dbReference type="Proteomes" id="UP001159428">
    <property type="component" value="Unassembled WGS sequence"/>
</dbReference>
<accession>A0AAU9WSU3</accession>
<dbReference type="AlphaFoldDB" id="A0AAU9WSU3"/>
<dbReference type="Pfam" id="PF00092">
    <property type="entry name" value="VWA"/>
    <property type="match status" value="6"/>
</dbReference>
<dbReference type="InterPro" id="IPR050525">
    <property type="entry name" value="ECM_Assembly_Org"/>
</dbReference>
<feature type="domain" description="VWFA" evidence="1">
    <location>
        <begin position="879"/>
        <end position="1056"/>
    </location>
</feature>
<keyword evidence="3" id="KW-1185">Reference proteome</keyword>
<feature type="domain" description="VWFA" evidence="1">
    <location>
        <begin position="495"/>
        <end position="670"/>
    </location>
</feature>
<dbReference type="PRINTS" id="PR00453">
    <property type="entry name" value="VWFADOMAIN"/>
</dbReference>
<reference evidence="2 3" key="1">
    <citation type="submission" date="2022-05" db="EMBL/GenBank/DDBJ databases">
        <authorList>
            <consortium name="Genoscope - CEA"/>
            <person name="William W."/>
        </authorList>
    </citation>
    <scope>NUCLEOTIDE SEQUENCE [LARGE SCALE GENOMIC DNA]</scope>
</reference>
<feature type="domain" description="VWFA" evidence="1">
    <location>
        <begin position="687"/>
        <end position="865"/>
    </location>
</feature>
<dbReference type="SUPFAM" id="SSF53300">
    <property type="entry name" value="vWA-like"/>
    <property type="match status" value="6"/>
</dbReference>
<dbReference type="InterPro" id="IPR002035">
    <property type="entry name" value="VWF_A"/>
</dbReference>
<dbReference type="Gene3D" id="3.40.50.410">
    <property type="entry name" value="von Willebrand factor, type A domain"/>
    <property type="match status" value="6"/>
</dbReference>
<dbReference type="EMBL" id="CALNXJ010000020">
    <property type="protein sequence ID" value="CAH3124557.1"/>
    <property type="molecule type" value="Genomic_DNA"/>
</dbReference>
<feature type="domain" description="VWFA" evidence="1">
    <location>
        <begin position="216"/>
        <end position="293"/>
    </location>
</feature>
<dbReference type="PROSITE" id="PS50234">
    <property type="entry name" value="VWFA"/>
    <property type="match status" value="6"/>
</dbReference>
<proteinExistence type="predicted"/>
<feature type="non-terminal residue" evidence="2">
    <location>
        <position position="1062"/>
    </location>
</feature>